<dbReference type="EMBL" id="CP011125">
    <property type="protein sequence ID" value="AKF11786.1"/>
    <property type="molecule type" value="Genomic_DNA"/>
</dbReference>
<evidence type="ECO:0008006" key="3">
    <source>
        <dbReference type="Google" id="ProtNLM"/>
    </source>
</evidence>
<reference evidence="1 2" key="1">
    <citation type="submission" date="2015-03" db="EMBL/GenBank/DDBJ databases">
        <title>Genome assembly of Sandaracinus amylolyticus DSM 53668.</title>
        <authorList>
            <person name="Sharma G."/>
            <person name="Subramanian S."/>
        </authorList>
    </citation>
    <scope>NUCLEOTIDE SEQUENCE [LARGE SCALE GENOMIC DNA]</scope>
    <source>
        <strain evidence="1 2">DSM 53668</strain>
    </source>
</reference>
<evidence type="ECO:0000313" key="2">
    <source>
        <dbReference type="Proteomes" id="UP000034883"/>
    </source>
</evidence>
<dbReference type="InterPro" id="IPR038396">
    <property type="entry name" value="SpoIIAA-like_sf"/>
</dbReference>
<dbReference type="OrthoDB" id="5509182at2"/>
<dbReference type="RefSeq" id="WP_053238618.1">
    <property type="nucleotide sequence ID" value="NZ_CP011125.1"/>
</dbReference>
<keyword evidence="2" id="KW-1185">Reference proteome</keyword>
<dbReference type="Proteomes" id="UP000034883">
    <property type="component" value="Chromosome"/>
</dbReference>
<name>A0A0F6WAS9_9BACT</name>
<dbReference type="STRING" id="927083.DB32_008935"/>
<dbReference type="SUPFAM" id="SSF52091">
    <property type="entry name" value="SpoIIaa-like"/>
    <property type="match status" value="1"/>
</dbReference>
<sequence length="131" mass="14678">MASIRFDDSQFPLVVTEWPDGEITDAELEQWIAKCTAGWPRGRQITLHLGMRATGLTSLQRKRMSEFAKTNERMLAKVIVATAIVADSPVVRGIITAINWLAPPPYAQRVFARRGEAETWLREQLAADRAA</sequence>
<dbReference type="KEGG" id="samy:DB32_008935"/>
<evidence type="ECO:0000313" key="1">
    <source>
        <dbReference type="EMBL" id="AKF11786.1"/>
    </source>
</evidence>
<proteinExistence type="predicted"/>
<gene>
    <name evidence="1" type="ORF">DB32_008935</name>
</gene>
<organism evidence="1 2">
    <name type="scientific">Sandaracinus amylolyticus</name>
    <dbReference type="NCBI Taxonomy" id="927083"/>
    <lineage>
        <taxon>Bacteria</taxon>
        <taxon>Pseudomonadati</taxon>
        <taxon>Myxococcota</taxon>
        <taxon>Polyangia</taxon>
        <taxon>Polyangiales</taxon>
        <taxon>Sandaracinaceae</taxon>
        <taxon>Sandaracinus</taxon>
    </lineage>
</organism>
<dbReference type="AlphaFoldDB" id="A0A0F6WAS9"/>
<protein>
    <recommendedName>
        <fullName evidence="3">STAS/SEC14 domain-containing protein</fullName>
    </recommendedName>
</protein>
<accession>A0A0F6WAS9</accession>
<dbReference type="InterPro" id="IPR036513">
    <property type="entry name" value="STAS_dom_sf"/>
</dbReference>
<dbReference type="Gene3D" id="3.40.50.10600">
    <property type="entry name" value="SpoIIaa-like domains"/>
    <property type="match status" value="1"/>
</dbReference>